<accession>A0A9X7MVE9</accession>
<dbReference type="InterPro" id="IPR043998">
    <property type="entry name" value="Put_Metallopep"/>
</dbReference>
<dbReference type="EMBL" id="CP043626">
    <property type="protein sequence ID" value="QEY70497.1"/>
    <property type="molecule type" value="Genomic_DNA"/>
</dbReference>
<reference evidence="2 3" key="1">
    <citation type="submission" date="2019-09" db="EMBL/GenBank/DDBJ databases">
        <title>Prosopis cineraria nodule microbiome.</title>
        <authorList>
            <person name="Chaluvadi S.R."/>
            <person name="Ali R."/>
            <person name="Wang X."/>
        </authorList>
    </citation>
    <scope>NUCLEOTIDE SEQUENCE [LARGE SCALE GENOMIC DNA]</scope>
    <source>
        <strain evidence="2 3">BG1</strain>
    </source>
</reference>
<dbReference type="Proteomes" id="UP000326659">
    <property type="component" value="Chromosome"/>
</dbReference>
<sequence>MRPMPPATIGQFAEGEDWADAYLPAQDVLAWAMETFVSEDGELHNEDHAHLQDAPIAFLWAASGFEKQGRLVLGQCEEVTFRCGAWQKGRQEQQMLRWFGYVPTYLVTLAADYAAECSDAEFCALVEHELYHIGQAMDKYGEPKFTEEGLPKLKLRGHDVEEFVGVVRRYGASEGVKALVEAANNPPEVAKINIARACGTCLLKSA</sequence>
<organism evidence="2 3">
    <name type="scientific">Pseudomonas denitrificans</name>
    <dbReference type="NCBI Taxonomy" id="43306"/>
    <lineage>
        <taxon>Bacteria</taxon>
        <taxon>Pseudomonadati</taxon>
        <taxon>Pseudomonadota</taxon>
        <taxon>Gammaproteobacteria</taxon>
        <taxon>Pseudomonadales</taxon>
        <taxon>Pseudomonadaceae</taxon>
        <taxon>Halopseudomonas</taxon>
    </lineage>
</organism>
<evidence type="ECO:0000313" key="2">
    <source>
        <dbReference type="EMBL" id="QEY70497.1"/>
    </source>
</evidence>
<dbReference type="Pfam" id="PF18894">
    <property type="entry name" value="PhageMetallopep"/>
    <property type="match status" value="1"/>
</dbReference>
<protein>
    <recommendedName>
        <fullName evidence="1">Putative phage metallopeptidase domain-containing protein</fullName>
    </recommendedName>
</protein>
<dbReference type="AlphaFoldDB" id="A0A9X7MVE9"/>
<keyword evidence="3" id="KW-1185">Reference proteome</keyword>
<dbReference type="RefSeq" id="WP_151186322.1">
    <property type="nucleotide sequence ID" value="NZ_CP043626.1"/>
</dbReference>
<proteinExistence type="predicted"/>
<dbReference type="KEGG" id="pden:F1C79_01825"/>
<feature type="domain" description="Putative phage metallopeptidase" evidence="1">
    <location>
        <begin position="31"/>
        <end position="184"/>
    </location>
</feature>
<evidence type="ECO:0000313" key="3">
    <source>
        <dbReference type="Proteomes" id="UP000326659"/>
    </source>
</evidence>
<name>A0A9X7MVE9_PSEDE</name>
<evidence type="ECO:0000259" key="1">
    <source>
        <dbReference type="Pfam" id="PF18894"/>
    </source>
</evidence>
<gene>
    <name evidence="2" type="ORF">F1C79_01825</name>
</gene>
<dbReference type="OrthoDB" id="6933687at2"/>